<dbReference type="HOGENOM" id="CLU_058272_0_0_1"/>
<dbReference type="GeneID" id="9092938"/>
<dbReference type="OrthoDB" id="4185910at2759"/>
<feature type="compositionally biased region" description="Gly residues" evidence="1">
    <location>
        <begin position="152"/>
        <end position="165"/>
    </location>
</feature>
<feature type="compositionally biased region" description="Basic and acidic residues" evidence="1">
    <location>
        <begin position="187"/>
        <end position="198"/>
    </location>
</feature>
<proteinExistence type="predicted"/>
<feature type="region of interest" description="Disordered" evidence="1">
    <location>
        <begin position="1"/>
        <end position="23"/>
    </location>
</feature>
<dbReference type="AlphaFoldDB" id="C1HC80"/>
<gene>
    <name evidence="2" type="ORF">PAAG_08371</name>
</gene>
<name>C1HC80_PARBA</name>
<dbReference type="KEGG" id="pbl:PAAG_08371"/>
<dbReference type="EMBL" id="KN294023">
    <property type="protein sequence ID" value="EEH38644.2"/>
    <property type="molecule type" value="Genomic_DNA"/>
</dbReference>
<dbReference type="VEuPathDB" id="FungiDB:PAAG_08371"/>
<keyword evidence="3" id="KW-1185">Reference proteome</keyword>
<dbReference type="RefSeq" id="XP_002789775.2">
    <property type="nucleotide sequence ID" value="XM_002789729.2"/>
</dbReference>
<evidence type="ECO:0000313" key="3">
    <source>
        <dbReference type="Proteomes" id="UP000002059"/>
    </source>
</evidence>
<reference evidence="2 3" key="1">
    <citation type="journal article" date="2011" name="PLoS Genet.">
        <title>Comparative genomic analysis of human fungal pathogens causing paracoccidioidomycosis.</title>
        <authorList>
            <person name="Desjardins C.A."/>
            <person name="Champion M.D."/>
            <person name="Holder J.W."/>
            <person name="Muszewska A."/>
            <person name="Goldberg J."/>
            <person name="Bailao A.M."/>
            <person name="Brigido M.M."/>
            <person name="Ferreira M.E."/>
            <person name="Garcia A.M."/>
            <person name="Grynberg M."/>
            <person name="Gujja S."/>
            <person name="Heiman D.I."/>
            <person name="Henn M.R."/>
            <person name="Kodira C.D."/>
            <person name="Leon-Narvaez H."/>
            <person name="Longo L.V."/>
            <person name="Ma L.J."/>
            <person name="Malavazi I."/>
            <person name="Matsuo A.L."/>
            <person name="Morais F.V."/>
            <person name="Pereira M."/>
            <person name="Rodriguez-Brito S."/>
            <person name="Sakthikumar S."/>
            <person name="Salem-Izacc S.M."/>
            <person name="Sykes S.M."/>
            <person name="Teixeira M.M."/>
            <person name="Vallejo M.C."/>
            <person name="Walter M.E."/>
            <person name="Yandava C."/>
            <person name="Young S."/>
            <person name="Zeng Q."/>
            <person name="Zucker J."/>
            <person name="Felipe M.S."/>
            <person name="Goldman G.H."/>
            <person name="Haas B.J."/>
            <person name="McEwen J.G."/>
            <person name="Nino-Vega G."/>
            <person name="Puccia R."/>
            <person name="San-Blas G."/>
            <person name="Soares C.M."/>
            <person name="Birren B.W."/>
            <person name="Cuomo C.A."/>
        </authorList>
    </citation>
    <scope>NUCLEOTIDE SEQUENCE [LARGE SCALE GENOMIC DNA]</scope>
    <source>
        <strain evidence="3">ATCC MYA-826 / Pb01</strain>
    </source>
</reference>
<accession>C1HC80</accession>
<feature type="region of interest" description="Disordered" evidence="1">
    <location>
        <begin position="35"/>
        <end position="68"/>
    </location>
</feature>
<evidence type="ECO:0000256" key="1">
    <source>
        <dbReference type="SAM" id="MobiDB-lite"/>
    </source>
</evidence>
<dbReference type="OMA" id="TIRVGEY"/>
<evidence type="ECO:0000313" key="2">
    <source>
        <dbReference type="EMBL" id="EEH38644.2"/>
    </source>
</evidence>
<protein>
    <submittedName>
        <fullName evidence="2">Uncharacterized protein</fullName>
    </submittedName>
</protein>
<sequence>MTIPKFRDSSHPRCPQHSCQRDALRQHTRITSYKKLNRDIPFPPTSTASIDAISPPPPPPSTPQNSATAHHILPIPAFYLHRENGVTVPLIPLDELPSWLRIGREDWYSFEWQRYTTPVNDQSTIWLGEYEVFAVWETGVYELPTSRQVGVQAGGDGAGAGTGGRGEGEEGEEVRVAYHLDGREAYRSGDNTREHNTDAMDDELPDDRGWTPGSTQRIMGGYGTAYDADYEEQVKWDGANREQVTHIVPQAPPLLPECLDSTISSRGGGYGEFSYFDIAPSLASDNYSCYHGDSAFRRPYRDPHPSRRRQLPSPDISRPTSSTSCTSANCHLLHSLESHSATETSLSSLSSSSDFPNALFYTPILPQAPLGLTQSAPGHSGLSVYYGNFQHWLESTESGSEGVHSA</sequence>
<feature type="region of interest" description="Disordered" evidence="1">
    <location>
        <begin position="298"/>
        <end position="323"/>
    </location>
</feature>
<feature type="region of interest" description="Disordered" evidence="1">
    <location>
        <begin position="187"/>
        <end position="213"/>
    </location>
</feature>
<dbReference type="eggNOG" id="ENOG502RNWX">
    <property type="taxonomic scope" value="Eukaryota"/>
</dbReference>
<feature type="compositionally biased region" description="Basic and acidic residues" evidence="1">
    <location>
        <begin position="1"/>
        <end position="11"/>
    </location>
</feature>
<organism evidence="2 3">
    <name type="scientific">Paracoccidioides lutzii (strain ATCC MYA-826 / Pb01)</name>
    <name type="common">Paracoccidioides brasiliensis</name>
    <dbReference type="NCBI Taxonomy" id="502779"/>
    <lineage>
        <taxon>Eukaryota</taxon>
        <taxon>Fungi</taxon>
        <taxon>Dikarya</taxon>
        <taxon>Ascomycota</taxon>
        <taxon>Pezizomycotina</taxon>
        <taxon>Eurotiomycetes</taxon>
        <taxon>Eurotiomycetidae</taxon>
        <taxon>Onygenales</taxon>
        <taxon>Ajellomycetaceae</taxon>
        <taxon>Paracoccidioides</taxon>
    </lineage>
</organism>
<dbReference type="Proteomes" id="UP000002059">
    <property type="component" value="Partially assembled WGS sequence"/>
</dbReference>
<feature type="region of interest" description="Disordered" evidence="1">
    <location>
        <begin position="152"/>
        <end position="171"/>
    </location>
</feature>